<dbReference type="InterPro" id="IPR009636">
    <property type="entry name" value="SCAF"/>
</dbReference>
<protein>
    <submittedName>
        <fullName evidence="2">Uncharacterized protein</fullName>
    </submittedName>
</protein>
<keyword evidence="1" id="KW-0175">Coiled coil</keyword>
<dbReference type="EMBL" id="LR796519">
    <property type="protein sequence ID" value="CAB4149436.1"/>
    <property type="molecule type" value="Genomic_DNA"/>
</dbReference>
<accession>A0A6J5MWD3</accession>
<name>A0A6J5MWD3_9CAUD</name>
<feature type="coiled-coil region" evidence="1">
    <location>
        <begin position="24"/>
        <end position="51"/>
    </location>
</feature>
<sequence length="149" mass="16372">MEEQNIVEGTSTEIRDPKAVLDALDKAKAEAKKFRLEKEALEVQLTESSQKALSIQSNLMNEKINKHLSSLGIQHGDKLSKYLKLDALSLTEDFEVAGLDEQIATLKTDFPELFDPKFIVAGKADSGVAASLEVPKSASDLQAKMVLKR</sequence>
<evidence type="ECO:0000313" key="2">
    <source>
        <dbReference type="EMBL" id="CAB4149436.1"/>
    </source>
</evidence>
<evidence type="ECO:0000256" key="1">
    <source>
        <dbReference type="SAM" id="Coils"/>
    </source>
</evidence>
<proteinExistence type="predicted"/>
<organism evidence="2">
    <name type="scientific">uncultured Caudovirales phage</name>
    <dbReference type="NCBI Taxonomy" id="2100421"/>
    <lineage>
        <taxon>Viruses</taxon>
        <taxon>Duplodnaviria</taxon>
        <taxon>Heunggongvirae</taxon>
        <taxon>Uroviricota</taxon>
        <taxon>Caudoviricetes</taxon>
        <taxon>Peduoviridae</taxon>
        <taxon>Maltschvirus</taxon>
        <taxon>Maltschvirus maltsch</taxon>
    </lineage>
</organism>
<dbReference type="GO" id="GO:0019069">
    <property type="term" value="P:viral capsid assembly"/>
    <property type="evidence" value="ECO:0007669"/>
    <property type="project" value="InterPro"/>
</dbReference>
<reference evidence="2" key="1">
    <citation type="submission" date="2020-04" db="EMBL/GenBank/DDBJ databases">
        <authorList>
            <person name="Chiriac C."/>
            <person name="Salcher M."/>
            <person name="Ghai R."/>
            <person name="Kavagutti S V."/>
        </authorList>
    </citation>
    <scope>NUCLEOTIDE SEQUENCE</scope>
</reference>
<dbReference type="Pfam" id="PF06810">
    <property type="entry name" value="Phage_scaffold"/>
    <property type="match status" value="1"/>
</dbReference>
<gene>
    <name evidence="2" type="ORF">UFOVP554_6</name>
</gene>